<dbReference type="Proteomes" id="UP000827986">
    <property type="component" value="Unassembled WGS sequence"/>
</dbReference>
<reference evidence="4" key="1">
    <citation type="submission" date="2021-09" db="EMBL/GenBank/DDBJ databases">
        <title>The genome of Mauremys mutica provides insights into the evolution of semi-aquatic lifestyle.</title>
        <authorList>
            <person name="Gong S."/>
            <person name="Gao Y."/>
        </authorList>
    </citation>
    <scope>NUCLEOTIDE SEQUENCE</scope>
    <source>
        <strain evidence="4">MM-2020</strain>
        <tissue evidence="4">Muscle</tissue>
    </source>
</reference>
<dbReference type="Gene3D" id="1.10.630.10">
    <property type="entry name" value="Cytochrome P450"/>
    <property type="match status" value="1"/>
</dbReference>
<name>A0A9D3XX01_9SAUR</name>
<dbReference type="PRINTS" id="PR00463">
    <property type="entry name" value="EP450I"/>
</dbReference>
<evidence type="ECO:0000256" key="3">
    <source>
        <dbReference type="SAM" id="MobiDB-lite"/>
    </source>
</evidence>
<keyword evidence="5" id="KW-1185">Reference proteome</keyword>
<comment type="caution">
    <text evidence="4">The sequence shown here is derived from an EMBL/GenBank/DDBJ whole genome shotgun (WGS) entry which is preliminary data.</text>
</comment>
<protein>
    <submittedName>
        <fullName evidence="4">Uncharacterized protein</fullName>
    </submittedName>
</protein>
<dbReference type="GO" id="GO:0016705">
    <property type="term" value="F:oxidoreductase activity, acting on paired donors, with incorporation or reduction of molecular oxygen"/>
    <property type="evidence" value="ECO:0007669"/>
    <property type="project" value="InterPro"/>
</dbReference>
<dbReference type="GO" id="GO:0020037">
    <property type="term" value="F:heme binding"/>
    <property type="evidence" value="ECO:0007669"/>
    <property type="project" value="InterPro"/>
</dbReference>
<dbReference type="EMBL" id="JAHDVG010000463">
    <property type="protein sequence ID" value="KAH1186715.1"/>
    <property type="molecule type" value="Genomic_DNA"/>
</dbReference>
<dbReference type="AlphaFoldDB" id="A0A9D3XX01"/>
<dbReference type="InterPro" id="IPR002401">
    <property type="entry name" value="Cyt_P450_E_grp-I"/>
</dbReference>
<gene>
    <name evidence="4" type="ORF">KIL84_019464</name>
</gene>
<accession>A0A9D3XX01</accession>
<evidence type="ECO:0000256" key="1">
    <source>
        <dbReference type="ARBA" id="ARBA00010617"/>
    </source>
</evidence>
<comment type="similarity">
    <text evidence="1">Belongs to the cytochrome P450 family.</text>
</comment>
<evidence type="ECO:0000313" key="5">
    <source>
        <dbReference type="Proteomes" id="UP000827986"/>
    </source>
</evidence>
<feature type="region of interest" description="Disordered" evidence="3">
    <location>
        <begin position="28"/>
        <end position="52"/>
    </location>
</feature>
<dbReference type="GO" id="GO:0004497">
    <property type="term" value="F:monooxygenase activity"/>
    <property type="evidence" value="ECO:0007669"/>
    <property type="project" value="InterPro"/>
</dbReference>
<proteinExistence type="inferred from homology"/>
<dbReference type="InterPro" id="IPR036396">
    <property type="entry name" value="Cyt_P450_sf"/>
</dbReference>
<keyword evidence="2" id="KW-0408">Iron</keyword>
<dbReference type="GO" id="GO:0005506">
    <property type="term" value="F:iron ion binding"/>
    <property type="evidence" value="ECO:0007669"/>
    <property type="project" value="InterPro"/>
</dbReference>
<dbReference type="Pfam" id="PF00067">
    <property type="entry name" value="p450"/>
    <property type="match status" value="1"/>
</dbReference>
<organism evidence="4 5">
    <name type="scientific">Mauremys mutica</name>
    <name type="common">yellowpond turtle</name>
    <dbReference type="NCBI Taxonomy" id="74926"/>
    <lineage>
        <taxon>Eukaryota</taxon>
        <taxon>Metazoa</taxon>
        <taxon>Chordata</taxon>
        <taxon>Craniata</taxon>
        <taxon>Vertebrata</taxon>
        <taxon>Euteleostomi</taxon>
        <taxon>Archelosauria</taxon>
        <taxon>Testudinata</taxon>
        <taxon>Testudines</taxon>
        <taxon>Cryptodira</taxon>
        <taxon>Durocryptodira</taxon>
        <taxon>Testudinoidea</taxon>
        <taxon>Geoemydidae</taxon>
        <taxon>Geoemydinae</taxon>
        <taxon>Mauremys</taxon>
    </lineage>
</organism>
<evidence type="ECO:0000313" key="4">
    <source>
        <dbReference type="EMBL" id="KAH1186715.1"/>
    </source>
</evidence>
<sequence length="150" mass="16512">MADKIDGSRGQHSTLTSSRILCKCDSAGGERSPLRTRASTGTARHTDSAKMNKPVISSDTTLSKIYGNVFSLQNCWSNMIVVNGFKAVKEALVQKSEDFADRPYFPIYEHLGYGENAEGKYLGNYHSSLAVLQGDWLGLSFELLERLKGT</sequence>
<dbReference type="SUPFAM" id="SSF48264">
    <property type="entry name" value="Cytochrome P450"/>
    <property type="match status" value="1"/>
</dbReference>
<dbReference type="InterPro" id="IPR001128">
    <property type="entry name" value="Cyt_P450"/>
</dbReference>
<evidence type="ECO:0000256" key="2">
    <source>
        <dbReference type="ARBA" id="ARBA00023004"/>
    </source>
</evidence>